<evidence type="ECO:0000256" key="19">
    <source>
        <dbReference type="RuleBase" id="RU004996"/>
    </source>
</evidence>
<dbReference type="Pfam" id="PF00456">
    <property type="entry name" value="Transketolase_N"/>
    <property type="match status" value="1"/>
</dbReference>
<evidence type="ECO:0000256" key="18">
    <source>
        <dbReference type="PIRSR" id="PIRSR605478-5"/>
    </source>
</evidence>
<evidence type="ECO:0000256" key="12">
    <source>
        <dbReference type="ARBA" id="ARBA00049473"/>
    </source>
</evidence>
<evidence type="ECO:0000256" key="7">
    <source>
        <dbReference type="ARBA" id="ARBA00022679"/>
    </source>
</evidence>
<evidence type="ECO:0000313" key="22">
    <source>
        <dbReference type="Proteomes" id="UP000886812"/>
    </source>
</evidence>
<feature type="domain" description="Transketolase-like pyrimidine-binding" evidence="20">
    <location>
        <begin position="359"/>
        <end position="531"/>
    </location>
</feature>
<dbReference type="GO" id="GO:0046872">
    <property type="term" value="F:metal ion binding"/>
    <property type="evidence" value="ECO:0007669"/>
    <property type="project" value="UniProtKB-KW"/>
</dbReference>
<evidence type="ECO:0000256" key="11">
    <source>
        <dbReference type="ARBA" id="ARBA00023052"/>
    </source>
</evidence>
<dbReference type="InterPro" id="IPR005474">
    <property type="entry name" value="Transketolase_N"/>
</dbReference>
<evidence type="ECO:0000256" key="13">
    <source>
        <dbReference type="NCBIfam" id="TIGR00232"/>
    </source>
</evidence>
<keyword evidence="10 17" id="KW-0460">Magnesium</keyword>
<evidence type="ECO:0000256" key="3">
    <source>
        <dbReference type="ARBA" id="ARBA00001941"/>
    </source>
</evidence>
<evidence type="ECO:0000256" key="4">
    <source>
        <dbReference type="ARBA" id="ARBA00007131"/>
    </source>
</evidence>
<reference evidence="21" key="2">
    <citation type="journal article" date="2021" name="PeerJ">
        <title>Extensive microbial diversity within the chicken gut microbiome revealed by metagenomics and culture.</title>
        <authorList>
            <person name="Gilroy R."/>
            <person name="Ravi A."/>
            <person name="Getino M."/>
            <person name="Pursley I."/>
            <person name="Horton D.L."/>
            <person name="Alikhan N.F."/>
            <person name="Baker D."/>
            <person name="Gharbi K."/>
            <person name="Hall N."/>
            <person name="Watson M."/>
            <person name="Adriaenssens E.M."/>
            <person name="Foster-Nyarko E."/>
            <person name="Jarju S."/>
            <person name="Secka A."/>
            <person name="Antonio M."/>
            <person name="Oren A."/>
            <person name="Chaudhuri R.R."/>
            <person name="La Ragione R."/>
            <person name="Hildebrand F."/>
            <person name="Pallen M.J."/>
        </authorList>
    </citation>
    <scope>NUCLEOTIDE SEQUENCE</scope>
    <source>
        <strain evidence="21">10669</strain>
    </source>
</reference>
<dbReference type="NCBIfam" id="TIGR00232">
    <property type="entry name" value="tktlase_bact"/>
    <property type="match status" value="1"/>
</dbReference>
<comment type="similarity">
    <text evidence="4 19">Belongs to the transketolase family.</text>
</comment>
<comment type="cofactor">
    <cofactor evidence="17">
        <name>Mg(2+)</name>
        <dbReference type="ChEBI" id="CHEBI:18420"/>
    </cofactor>
    <text evidence="17">Binds 1 Mg(2+) ion per subunit. Can also utilize other divalent metal cations, such as Ca(2+), Mn(2+) and Co(2+).</text>
</comment>
<name>A0A9D1NJR3_9BACT</name>
<feature type="binding site" evidence="16">
    <location>
        <begin position="120"/>
        <end position="122"/>
    </location>
    <ligand>
        <name>thiamine diphosphate</name>
        <dbReference type="ChEBI" id="CHEBI:58937"/>
    </ligand>
</feature>
<dbReference type="GO" id="GO:0006098">
    <property type="term" value="P:pentose-phosphate shunt"/>
    <property type="evidence" value="ECO:0007669"/>
    <property type="project" value="TreeGrafter"/>
</dbReference>
<evidence type="ECO:0000313" key="21">
    <source>
        <dbReference type="EMBL" id="HIV03889.1"/>
    </source>
</evidence>
<dbReference type="InterPro" id="IPR049557">
    <property type="entry name" value="Transketolase_CS"/>
</dbReference>
<dbReference type="Pfam" id="PF22613">
    <property type="entry name" value="Transketolase_C_1"/>
    <property type="match status" value="1"/>
</dbReference>
<dbReference type="PROSITE" id="PS00801">
    <property type="entry name" value="TRANSKETOLASE_1"/>
    <property type="match status" value="1"/>
</dbReference>
<dbReference type="CDD" id="cd07033">
    <property type="entry name" value="TPP_PYR_DXS_TK_like"/>
    <property type="match status" value="1"/>
</dbReference>
<dbReference type="Gene3D" id="3.40.50.970">
    <property type="match status" value="2"/>
</dbReference>
<keyword evidence="11 16" id="KW-0786">Thiamine pyrophosphate</keyword>
<dbReference type="GO" id="GO:0004802">
    <property type="term" value="F:transketolase activity"/>
    <property type="evidence" value="ECO:0007669"/>
    <property type="project" value="UniProtKB-UniRule"/>
</dbReference>
<dbReference type="GO" id="GO:0005829">
    <property type="term" value="C:cytosol"/>
    <property type="evidence" value="ECO:0007669"/>
    <property type="project" value="TreeGrafter"/>
</dbReference>
<dbReference type="InterPro" id="IPR033247">
    <property type="entry name" value="Transketolase_fam"/>
</dbReference>
<dbReference type="InterPro" id="IPR055152">
    <property type="entry name" value="Transketolase-like_C_2"/>
</dbReference>
<evidence type="ECO:0000256" key="9">
    <source>
        <dbReference type="ARBA" id="ARBA00022837"/>
    </source>
</evidence>
<feature type="site" description="Important for catalytic activity" evidence="18">
    <location>
        <position position="268"/>
    </location>
</feature>
<feature type="binding site" evidence="15">
    <location>
        <position position="389"/>
    </location>
    <ligand>
        <name>substrate</name>
    </ligand>
</feature>
<evidence type="ECO:0000256" key="5">
    <source>
        <dbReference type="ARBA" id="ARBA00011738"/>
    </source>
</evidence>
<dbReference type="EMBL" id="DVOG01000052">
    <property type="protein sequence ID" value="HIV03889.1"/>
    <property type="molecule type" value="Genomic_DNA"/>
</dbReference>
<evidence type="ECO:0000259" key="20">
    <source>
        <dbReference type="SMART" id="SM00861"/>
    </source>
</evidence>
<evidence type="ECO:0000256" key="17">
    <source>
        <dbReference type="PIRSR" id="PIRSR605478-4"/>
    </source>
</evidence>
<evidence type="ECO:0000256" key="6">
    <source>
        <dbReference type="ARBA" id="ARBA00013152"/>
    </source>
</evidence>
<comment type="cofactor">
    <cofactor evidence="19">
        <name>Mg(2+)</name>
        <dbReference type="ChEBI" id="CHEBI:18420"/>
    </cofactor>
    <cofactor evidence="19">
        <name>Ca(2+)</name>
        <dbReference type="ChEBI" id="CHEBI:29108"/>
    </cofactor>
    <cofactor evidence="19">
        <name>Mn(2+)</name>
        <dbReference type="ChEBI" id="CHEBI:29035"/>
    </cofactor>
    <cofactor evidence="19">
        <name>Co(2+)</name>
        <dbReference type="ChEBI" id="CHEBI:48828"/>
    </cofactor>
    <text evidence="19">Binds 1 Mg(2+) ion per subunit. Can also utilize other divalent metal cations, such as Ca(2+), Mn(2+) and Co(2+).</text>
</comment>
<evidence type="ECO:0000256" key="15">
    <source>
        <dbReference type="PIRSR" id="PIRSR605478-2"/>
    </source>
</evidence>
<keyword evidence="9 19" id="KW-0106">Calcium</keyword>
<sequence length="666" mass="71140">MTTTPDIPALSRAANEARGLALDAIAGCKSGHLGLPLGAAEIGAALFGHALKVAPKHPKWPNRDRFVLSAGHGSMFVYAWLHLAGFGLSLDDLKAFRSRGSLTPGHPEFGDTPGIEATTGPLGQGVGNIVGMAISEKMAASRFNTEEHKIFDHVVVGLCGDGCLQEGISYEAAAVAGRLGLDNLILFYDSNAITLDAPTEKTQNESTVDRFQAANWDVWELEDGHNVLEVLDSFERAREHRNGRPKLIICKTLIGNGVPEVAGTTKAHGESGAKFSAEAHARLGLPADETFFVSSETREYFAGLCERREAEYAAWLETFEAWKKANPERAALLEKGLAGDHGNAEDLLELIPAFGANKNATRVSGEAALNALAANDALILSGCADLFSSSKTYIKDGGDFDVGNPSGRNIWFGVREHAMGAILNGIAYDGIFKPVGSTFLTFEDYMRPAVRVAALARLPLFYVFTHDSVAVGEDGPTHQPSELVSSLRCIPRLDVIRPGDAEETAAAYAYAAANKSGPVALCLTRQNVESQEKIPAETRRAGTLRGGYVAVKEQGALERIILASGSELGIAVAAAEKLGAGTRVVSMPSMEIFDRQPEDYRESVLPTACRRRVAIEAGITPFWRKYVGLEGKVVGTDDFGFSAPGNVVLETFGISVENLVKVASEL</sequence>
<dbReference type="SUPFAM" id="SSF52518">
    <property type="entry name" value="Thiamin diphosphate-binding fold (THDP-binding)"/>
    <property type="match status" value="2"/>
</dbReference>
<organism evidence="21 22">
    <name type="scientific">Candidatus Spyradosoma merdigallinarum</name>
    <dbReference type="NCBI Taxonomy" id="2840950"/>
    <lineage>
        <taxon>Bacteria</taxon>
        <taxon>Pseudomonadati</taxon>
        <taxon>Verrucomicrobiota</taxon>
        <taxon>Opitutia</taxon>
        <taxon>Opitutia incertae sedis</taxon>
        <taxon>Candidatus Spyradosoma</taxon>
    </lineage>
</organism>
<dbReference type="AlphaFoldDB" id="A0A9D1NJR3"/>
<dbReference type="EC" id="2.2.1.1" evidence="6 13"/>
<proteinExistence type="inferred from homology"/>
<dbReference type="InterPro" id="IPR005475">
    <property type="entry name" value="Transketolase-like_Pyr-bd"/>
</dbReference>
<evidence type="ECO:0000256" key="10">
    <source>
        <dbReference type="ARBA" id="ARBA00022842"/>
    </source>
</evidence>
<dbReference type="PANTHER" id="PTHR43522">
    <property type="entry name" value="TRANSKETOLASE"/>
    <property type="match status" value="1"/>
</dbReference>
<dbReference type="Pfam" id="PF02779">
    <property type="entry name" value="Transket_pyr"/>
    <property type="match status" value="1"/>
</dbReference>
<feature type="binding site" evidence="16">
    <location>
        <position position="162"/>
    </location>
    <ligand>
        <name>thiamine diphosphate</name>
        <dbReference type="ChEBI" id="CHEBI:58937"/>
    </ligand>
</feature>
<feature type="binding site" evidence="17">
    <location>
        <position position="193"/>
    </location>
    <ligand>
        <name>Mg(2+)</name>
        <dbReference type="ChEBI" id="CHEBI:18420"/>
    </ligand>
</feature>
<feature type="site" description="Important for catalytic activity" evidence="18">
    <location>
        <position position="32"/>
    </location>
</feature>
<reference evidence="21" key="1">
    <citation type="submission" date="2020-10" db="EMBL/GenBank/DDBJ databases">
        <authorList>
            <person name="Gilroy R."/>
        </authorList>
    </citation>
    <scope>NUCLEOTIDE SEQUENCE</scope>
    <source>
        <strain evidence="21">10669</strain>
    </source>
</reference>
<dbReference type="InterPro" id="IPR009014">
    <property type="entry name" value="Transketo_C/PFOR_II"/>
</dbReference>
<evidence type="ECO:0000256" key="1">
    <source>
        <dbReference type="ARBA" id="ARBA00001913"/>
    </source>
</evidence>
<feature type="binding site" evidence="15">
    <location>
        <position position="466"/>
    </location>
    <ligand>
        <name>substrate</name>
    </ligand>
</feature>
<feature type="binding site" evidence="15">
    <location>
        <position position="32"/>
    </location>
    <ligand>
        <name>substrate</name>
    </ligand>
</feature>
<feature type="binding site" evidence="17">
    <location>
        <position position="161"/>
    </location>
    <ligand>
        <name>Mg(2+)</name>
        <dbReference type="ChEBI" id="CHEBI:18420"/>
    </ligand>
</feature>
<dbReference type="FunFam" id="3.40.50.970:FF:000045">
    <property type="entry name" value="Transketolase"/>
    <property type="match status" value="1"/>
</dbReference>
<comment type="cofactor">
    <cofactor evidence="1">
        <name>Ca(2+)</name>
        <dbReference type="ChEBI" id="CHEBI:29108"/>
    </cofactor>
</comment>
<dbReference type="FunFam" id="3.40.50.970:FF:000004">
    <property type="entry name" value="Transketolase"/>
    <property type="match status" value="1"/>
</dbReference>
<comment type="subunit">
    <text evidence="5 19">Homodimer.</text>
</comment>
<accession>A0A9D1NJR3</accession>
<feature type="binding site" evidence="16">
    <location>
        <position position="442"/>
    </location>
    <ligand>
        <name>thiamine diphosphate</name>
        <dbReference type="ChEBI" id="CHEBI:58937"/>
    </ligand>
</feature>
<evidence type="ECO:0000256" key="16">
    <source>
        <dbReference type="PIRSR" id="PIRSR605478-3"/>
    </source>
</evidence>
<feature type="binding site" evidence="15">
    <location>
        <position position="474"/>
    </location>
    <ligand>
        <name>substrate</name>
    </ligand>
</feature>
<keyword evidence="7 19" id="KW-0808">Transferase</keyword>
<dbReference type="SMART" id="SM00861">
    <property type="entry name" value="Transket_pyr"/>
    <property type="match status" value="1"/>
</dbReference>
<keyword evidence="8 17" id="KW-0479">Metal-binding</keyword>
<dbReference type="PROSITE" id="PS00802">
    <property type="entry name" value="TRANSKETOLASE_2"/>
    <property type="match status" value="1"/>
</dbReference>
<feature type="binding site" evidence="15">
    <location>
        <position position="268"/>
    </location>
    <ligand>
        <name>substrate</name>
    </ligand>
</feature>
<feature type="binding site" evidence="15">
    <location>
        <position position="525"/>
    </location>
    <ligand>
        <name>substrate</name>
    </ligand>
</feature>
<dbReference type="SUPFAM" id="SSF52922">
    <property type="entry name" value="TK C-terminal domain-like"/>
    <property type="match status" value="1"/>
</dbReference>
<evidence type="ECO:0000256" key="8">
    <source>
        <dbReference type="ARBA" id="ARBA00022723"/>
    </source>
</evidence>
<feature type="active site" description="Proton donor" evidence="14">
    <location>
        <position position="416"/>
    </location>
</feature>
<gene>
    <name evidence="21" type="primary">tkt</name>
    <name evidence="21" type="ORF">IAC75_01915</name>
</gene>
<comment type="cofactor">
    <cofactor evidence="2">
        <name>Mn(2+)</name>
        <dbReference type="ChEBI" id="CHEBI:29035"/>
    </cofactor>
</comment>
<feature type="binding site" evidence="15">
    <location>
        <position position="478"/>
    </location>
    <ligand>
        <name>substrate</name>
    </ligand>
</feature>
<comment type="catalytic activity">
    <reaction evidence="12 19">
        <text>D-sedoheptulose 7-phosphate + D-glyceraldehyde 3-phosphate = aldehydo-D-ribose 5-phosphate + D-xylulose 5-phosphate</text>
        <dbReference type="Rhea" id="RHEA:10508"/>
        <dbReference type="ChEBI" id="CHEBI:57483"/>
        <dbReference type="ChEBI" id="CHEBI:57737"/>
        <dbReference type="ChEBI" id="CHEBI:58273"/>
        <dbReference type="ChEBI" id="CHEBI:59776"/>
        <dbReference type="EC" id="2.2.1.1"/>
    </reaction>
</comment>
<comment type="caution">
    <text evidence="21">The sequence shown here is derived from an EMBL/GenBank/DDBJ whole genome shotgun (WGS) entry which is preliminary data.</text>
</comment>
<feature type="binding site" evidence="16">
    <location>
        <position position="268"/>
    </location>
    <ligand>
        <name>thiamine diphosphate</name>
        <dbReference type="ChEBI" id="CHEBI:58937"/>
    </ligand>
</feature>
<dbReference type="InterPro" id="IPR020826">
    <property type="entry name" value="Transketolase_BS"/>
</dbReference>
<dbReference type="Proteomes" id="UP000886812">
    <property type="component" value="Unassembled WGS sequence"/>
</dbReference>
<dbReference type="CDD" id="cd02012">
    <property type="entry name" value="TPP_TK"/>
    <property type="match status" value="1"/>
</dbReference>
<dbReference type="PANTHER" id="PTHR43522:SF10">
    <property type="entry name" value="TRANSKETOLASE"/>
    <property type="match status" value="1"/>
</dbReference>
<dbReference type="FunFam" id="3.40.50.920:FF:000003">
    <property type="entry name" value="Transketolase"/>
    <property type="match status" value="1"/>
</dbReference>
<comment type="cofactor">
    <cofactor evidence="3">
        <name>Co(2+)</name>
        <dbReference type="ChEBI" id="CHEBI:48828"/>
    </cofactor>
</comment>
<feature type="binding site" evidence="15">
    <location>
        <position position="362"/>
    </location>
    <ligand>
        <name>substrate</name>
    </ligand>
</feature>
<evidence type="ECO:0000256" key="2">
    <source>
        <dbReference type="ARBA" id="ARBA00001936"/>
    </source>
</evidence>
<feature type="binding site" evidence="17">
    <location>
        <position position="191"/>
    </location>
    <ligand>
        <name>Mg(2+)</name>
        <dbReference type="ChEBI" id="CHEBI:18420"/>
    </ligand>
</feature>
<feature type="binding site" evidence="16">
    <location>
        <position position="191"/>
    </location>
    <ligand>
        <name>thiamine diphosphate</name>
        <dbReference type="ChEBI" id="CHEBI:58937"/>
    </ligand>
</feature>
<feature type="binding site" evidence="16">
    <location>
        <position position="72"/>
    </location>
    <ligand>
        <name>thiamine diphosphate</name>
        <dbReference type="ChEBI" id="CHEBI:58937"/>
    </ligand>
</feature>
<dbReference type="InterPro" id="IPR029061">
    <property type="entry name" value="THDP-binding"/>
</dbReference>
<evidence type="ECO:0000256" key="14">
    <source>
        <dbReference type="PIRSR" id="PIRSR605478-1"/>
    </source>
</evidence>
<comment type="function">
    <text evidence="19">Catalyzes the transfer of a two-carbon ketol group from a ketose donor to an aldose acceptor, via a covalent intermediate with the cofactor thiamine pyrophosphate.</text>
</comment>
<dbReference type="Gene3D" id="3.40.50.920">
    <property type="match status" value="1"/>
</dbReference>
<dbReference type="InterPro" id="IPR005478">
    <property type="entry name" value="Transketolase_bac-like"/>
</dbReference>
<protein>
    <recommendedName>
        <fullName evidence="6 13">Transketolase</fullName>
        <ecNumber evidence="6 13">2.2.1.1</ecNumber>
    </recommendedName>
</protein>
<comment type="cofactor">
    <cofactor evidence="16">
        <name>thiamine diphosphate</name>
        <dbReference type="ChEBI" id="CHEBI:58937"/>
    </cofactor>
    <text evidence="16">Binds 1 thiamine pyrophosphate per subunit. During the reaction, the substrate forms a covalent intermediate with the cofactor.</text>
</comment>